<keyword evidence="7" id="KW-1185">Reference proteome</keyword>
<dbReference type="InterPro" id="IPR036421">
    <property type="entry name" value="Fe_dep_repressor_sf"/>
</dbReference>
<dbReference type="InterPro" id="IPR022689">
    <property type="entry name" value="Iron_dep_repressor"/>
</dbReference>
<dbReference type="InterPro" id="IPR036390">
    <property type="entry name" value="WH_DNA-bd_sf"/>
</dbReference>
<evidence type="ECO:0000256" key="3">
    <source>
        <dbReference type="ARBA" id="ARBA00023125"/>
    </source>
</evidence>
<dbReference type="Gene3D" id="1.10.60.10">
    <property type="entry name" value="Iron dependent repressor, metal binding and dimerisation domain"/>
    <property type="match status" value="1"/>
</dbReference>
<dbReference type="Gene3D" id="1.10.10.10">
    <property type="entry name" value="Winged helix-like DNA-binding domain superfamily/Winged helix DNA-binding domain"/>
    <property type="match status" value="1"/>
</dbReference>
<gene>
    <name evidence="6" type="ORF">PXC00_09755</name>
</gene>
<dbReference type="SUPFAM" id="SSF47979">
    <property type="entry name" value="Iron-dependent repressor protein, dimerization domain"/>
    <property type="match status" value="1"/>
</dbReference>
<dbReference type="Proteomes" id="UP001300604">
    <property type="component" value="Chromosome"/>
</dbReference>
<keyword evidence="3" id="KW-0238">DNA-binding</keyword>
<dbReference type="Pfam" id="PF01325">
    <property type="entry name" value="Fe_dep_repress"/>
    <property type="match status" value="1"/>
</dbReference>
<evidence type="ECO:0000313" key="7">
    <source>
        <dbReference type="Proteomes" id="UP001300604"/>
    </source>
</evidence>
<dbReference type="PANTHER" id="PTHR33238">
    <property type="entry name" value="IRON (METAL) DEPENDENT REPRESSOR, DTXR FAMILY"/>
    <property type="match status" value="1"/>
</dbReference>
<dbReference type="PANTHER" id="PTHR33238:SF7">
    <property type="entry name" value="IRON-DEPENDENT TRANSCRIPTIONAL REGULATOR"/>
    <property type="match status" value="1"/>
</dbReference>
<dbReference type="GO" id="GO:0003677">
    <property type="term" value="F:DNA binding"/>
    <property type="evidence" value="ECO:0007669"/>
    <property type="project" value="UniProtKB-KW"/>
</dbReference>
<sequence>MQIHESAEDYLESILMLKEKQGVVRSIDIVNKTGYSKPSISVAMKHLRENGYITMDKEGFISLTASGMAIASEIYTRHRVLTKLLVSLGVDEKTAAEDACRVEHDLSEVSFEKIKEHAKLHLSQTSEESGTH</sequence>
<keyword evidence="2" id="KW-0805">Transcription regulation</keyword>
<evidence type="ECO:0000259" key="5">
    <source>
        <dbReference type="PROSITE" id="PS50944"/>
    </source>
</evidence>
<dbReference type="EMBL" id="CP135996">
    <property type="protein sequence ID" value="WOC31494.1"/>
    <property type="molecule type" value="Genomic_DNA"/>
</dbReference>
<dbReference type="SUPFAM" id="SSF46785">
    <property type="entry name" value="Winged helix' DNA-binding domain"/>
    <property type="match status" value="1"/>
</dbReference>
<dbReference type="InterPro" id="IPR022687">
    <property type="entry name" value="HTH_DTXR"/>
</dbReference>
<dbReference type="PROSITE" id="PS50944">
    <property type="entry name" value="HTH_DTXR"/>
    <property type="match status" value="1"/>
</dbReference>
<evidence type="ECO:0000256" key="4">
    <source>
        <dbReference type="ARBA" id="ARBA00023163"/>
    </source>
</evidence>
<dbReference type="InterPro" id="IPR001367">
    <property type="entry name" value="Fe_dep_repressor"/>
</dbReference>
<keyword evidence="4" id="KW-0804">Transcription</keyword>
<feature type="domain" description="HTH dtxR-type" evidence="5">
    <location>
        <begin position="1"/>
        <end position="64"/>
    </location>
</feature>
<dbReference type="GO" id="GO:0046983">
    <property type="term" value="F:protein dimerization activity"/>
    <property type="evidence" value="ECO:0007669"/>
    <property type="project" value="InterPro"/>
</dbReference>
<dbReference type="GO" id="GO:0003700">
    <property type="term" value="F:DNA-binding transcription factor activity"/>
    <property type="evidence" value="ECO:0007669"/>
    <property type="project" value="InterPro"/>
</dbReference>
<reference evidence="6" key="2">
    <citation type="submission" date="2024-06" db="EMBL/GenBank/DDBJ databases">
        <title>Caproicibacterium argilliputei sp. nov, a novel caproic acid producing anaerobic bacterium isolated from pit mud.</title>
        <authorList>
            <person name="Xia S."/>
        </authorList>
    </citation>
    <scope>NUCLEOTIDE SEQUENCE</scope>
    <source>
        <strain evidence="6">ZCY20-5</strain>
    </source>
</reference>
<dbReference type="InterPro" id="IPR050536">
    <property type="entry name" value="DtxR_MntR_Metal-Reg"/>
</dbReference>
<reference evidence="6" key="1">
    <citation type="submission" date="2023-09" db="EMBL/GenBank/DDBJ databases">
        <authorList>
            <person name="Zeng C."/>
        </authorList>
    </citation>
    <scope>NUCLEOTIDE SEQUENCE</scope>
    <source>
        <strain evidence="6">ZCY20-5</strain>
    </source>
</reference>
<accession>A0AA97D885</accession>
<evidence type="ECO:0000256" key="2">
    <source>
        <dbReference type="ARBA" id="ARBA00023015"/>
    </source>
</evidence>
<dbReference type="SMART" id="SM00529">
    <property type="entry name" value="HTH_DTXR"/>
    <property type="match status" value="1"/>
</dbReference>
<dbReference type="AlphaFoldDB" id="A0AA97D885"/>
<name>A0AA97D885_9FIRM</name>
<dbReference type="GO" id="GO:0046914">
    <property type="term" value="F:transition metal ion binding"/>
    <property type="evidence" value="ECO:0007669"/>
    <property type="project" value="InterPro"/>
</dbReference>
<proteinExistence type="inferred from homology"/>
<organism evidence="6 7">
    <name type="scientific">Caproicibacterium argilliputei</name>
    <dbReference type="NCBI Taxonomy" id="3030016"/>
    <lineage>
        <taxon>Bacteria</taxon>
        <taxon>Bacillati</taxon>
        <taxon>Bacillota</taxon>
        <taxon>Clostridia</taxon>
        <taxon>Eubacteriales</taxon>
        <taxon>Oscillospiraceae</taxon>
        <taxon>Caproicibacterium</taxon>
    </lineage>
</organism>
<dbReference type="KEGG" id="carl:PXC00_09755"/>
<dbReference type="InterPro" id="IPR036388">
    <property type="entry name" value="WH-like_DNA-bd_sf"/>
</dbReference>
<comment type="similarity">
    <text evidence="1">Belongs to the DtxR/MntR family.</text>
</comment>
<dbReference type="RefSeq" id="WP_275846230.1">
    <property type="nucleotide sequence ID" value="NZ_CP135996.1"/>
</dbReference>
<protein>
    <submittedName>
        <fullName evidence="6">Metal-dependent transcriptional regulator</fullName>
    </submittedName>
</protein>
<dbReference type="Pfam" id="PF02742">
    <property type="entry name" value="Fe_dep_repr_C"/>
    <property type="match status" value="1"/>
</dbReference>
<evidence type="ECO:0000313" key="6">
    <source>
        <dbReference type="EMBL" id="WOC31494.1"/>
    </source>
</evidence>
<evidence type="ECO:0000256" key="1">
    <source>
        <dbReference type="ARBA" id="ARBA00007871"/>
    </source>
</evidence>